<dbReference type="InterPro" id="IPR030400">
    <property type="entry name" value="Sedolisin_dom"/>
</dbReference>
<dbReference type="AlphaFoldDB" id="A0AAN7TUI3"/>
<gene>
    <name evidence="12" type="ORF">RB653_006832</name>
</gene>
<dbReference type="PANTHER" id="PTHR14218:SF14">
    <property type="entry name" value="TRIPEPTIDYL-PEPTIDASE 1"/>
    <property type="match status" value="1"/>
</dbReference>
<keyword evidence="13" id="KW-1185">Reference proteome</keyword>
<dbReference type="GO" id="GO:0004252">
    <property type="term" value="F:serine-type endopeptidase activity"/>
    <property type="evidence" value="ECO:0007669"/>
    <property type="project" value="UniProtKB-UniRule"/>
</dbReference>
<feature type="binding site" evidence="9">
    <location>
        <position position="574"/>
    </location>
    <ligand>
        <name>Ca(2+)</name>
        <dbReference type="ChEBI" id="CHEBI:29108"/>
    </ligand>
</feature>
<keyword evidence="8" id="KW-0325">Glycoprotein</keyword>
<reference evidence="12 13" key="1">
    <citation type="submission" date="2023-11" db="EMBL/GenBank/DDBJ databases">
        <title>Dfirmibasis_genome.</title>
        <authorList>
            <person name="Edelbroek B."/>
            <person name="Kjellin J."/>
            <person name="Jerlstrom-Hultqvist J."/>
            <person name="Soderbom F."/>
        </authorList>
    </citation>
    <scope>NUCLEOTIDE SEQUENCE [LARGE SCALE GENOMIC DNA]</scope>
    <source>
        <strain evidence="12 13">TNS-C-14</strain>
    </source>
</reference>
<evidence type="ECO:0000256" key="2">
    <source>
        <dbReference type="ARBA" id="ARBA00022723"/>
    </source>
</evidence>
<dbReference type="InterPro" id="IPR015366">
    <property type="entry name" value="S53_propep"/>
</dbReference>
<dbReference type="GO" id="GO:0046872">
    <property type="term" value="F:metal ion binding"/>
    <property type="evidence" value="ECO:0007669"/>
    <property type="project" value="UniProtKB-UniRule"/>
</dbReference>
<dbReference type="CDD" id="cd04056">
    <property type="entry name" value="Peptidases_S53"/>
    <property type="match status" value="1"/>
</dbReference>
<dbReference type="InterPro" id="IPR050819">
    <property type="entry name" value="Tripeptidyl-peptidase_I"/>
</dbReference>
<dbReference type="SUPFAM" id="SSF54897">
    <property type="entry name" value="Protease propeptides/inhibitors"/>
    <property type="match status" value="1"/>
</dbReference>
<feature type="chain" id="PRO_5042910133" description="Peptidase S53 domain-containing protein" evidence="10">
    <location>
        <begin position="23"/>
        <end position="593"/>
    </location>
</feature>
<dbReference type="Pfam" id="PF00082">
    <property type="entry name" value="Peptidase_S8"/>
    <property type="match status" value="1"/>
</dbReference>
<evidence type="ECO:0000256" key="1">
    <source>
        <dbReference type="ARBA" id="ARBA00022670"/>
    </source>
</evidence>
<dbReference type="SUPFAM" id="SSF52743">
    <property type="entry name" value="Subtilisin-like"/>
    <property type="match status" value="1"/>
</dbReference>
<name>A0AAN7TUI3_9MYCE</name>
<evidence type="ECO:0000259" key="11">
    <source>
        <dbReference type="PROSITE" id="PS51695"/>
    </source>
</evidence>
<dbReference type="PROSITE" id="PS00138">
    <property type="entry name" value="SUBTILASE_SER"/>
    <property type="match status" value="1"/>
</dbReference>
<evidence type="ECO:0000256" key="5">
    <source>
        <dbReference type="ARBA" id="ARBA00022825"/>
    </source>
</evidence>
<evidence type="ECO:0000256" key="7">
    <source>
        <dbReference type="ARBA" id="ARBA00023145"/>
    </source>
</evidence>
<keyword evidence="7" id="KW-0865">Zymogen</keyword>
<keyword evidence="4 9" id="KW-0378">Hydrolase</keyword>
<dbReference type="PANTHER" id="PTHR14218">
    <property type="entry name" value="PROTEASE S8 TRIPEPTIDYL PEPTIDASE I CLN2"/>
    <property type="match status" value="1"/>
</dbReference>
<comment type="caution">
    <text evidence="12">The sequence shown here is derived from an EMBL/GenBank/DDBJ whole genome shotgun (WGS) entry which is preliminary data.</text>
</comment>
<comment type="cofactor">
    <cofactor evidence="9">
        <name>Ca(2+)</name>
        <dbReference type="ChEBI" id="CHEBI:29108"/>
    </cofactor>
    <text evidence="9">Binds 1 Ca(2+) ion per subunit.</text>
</comment>
<dbReference type="InterPro" id="IPR023828">
    <property type="entry name" value="Peptidase_S8_Ser-AS"/>
</dbReference>
<dbReference type="Proteomes" id="UP001344447">
    <property type="component" value="Unassembled WGS sequence"/>
</dbReference>
<feature type="binding site" evidence="9">
    <location>
        <position position="552"/>
    </location>
    <ligand>
        <name>Ca(2+)</name>
        <dbReference type="ChEBI" id="CHEBI:29108"/>
    </ligand>
</feature>
<evidence type="ECO:0000256" key="9">
    <source>
        <dbReference type="PROSITE-ProRule" id="PRU01032"/>
    </source>
</evidence>
<feature type="active site" description="Charge relay system" evidence="9">
    <location>
        <position position="311"/>
    </location>
</feature>
<keyword evidence="2 9" id="KW-0479">Metal-binding</keyword>
<dbReference type="CDD" id="cd11377">
    <property type="entry name" value="Pro-peptidase_S53"/>
    <property type="match status" value="1"/>
</dbReference>
<dbReference type="FunFam" id="3.40.50.200:FF:000047">
    <property type="entry name" value="Dipeptidyl aminopeptidase"/>
    <property type="match status" value="1"/>
</dbReference>
<feature type="signal peptide" evidence="10">
    <location>
        <begin position="1"/>
        <end position="22"/>
    </location>
</feature>
<feature type="domain" description="Peptidase S53" evidence="11">
    <location>
        <begin position="241"/>
        <end position="593"/>
    </location>
</feature>
<dbReference type="PROSITE" id="PS51695">
    <property type="entry name" value="SEDOLISIN"/>
    <property type="match status" value="1"/>
</dbReference>
<feature type="active site" description="Charge relay system" evidence="9">
    <location>
        <position position="507"/>
    </location>
</feature>
<proteinExistence type="predicted"/>
<dbReference type="InterPro" id="IPR036852">
    <property type="entry name" value="Peptidase_S8/S53_dom_sf"/>
</dbReference>
<keyword evidence="1 9" id="KW-0645">Protease</keyword>
<evidence type="ECO:0000313" key="12">
    <source>
        <dbReference type="EMBL" id="KAK5575698.1"/>
    </source>
</evidence>
<dbReference type="EMBL" id="JAVFKY010000005">
    <property type="protein sequence ID" value="KAK5575698.1"/>
    <property type="molecule type" value="Genomic_DNA"/>
</dbReference>
<dbReference type="Gene3D" id="3.40.50.200">
    <property type="entry name" value="Peptidase S8/S53 domain"/>
    <property type="match status" value="1"/>
</dbReference>
<keyword evidence="6 9" id="KW-0106">Calcium</keyword>
<evidence type="ECO:0000256" key="6">
    <source>
        <dbReference type="ARBA" id="ARBA00022837"/>
    </source>
</evidence>
<protein>
    <recommendedName>
        <fullName evidence="11">Peptidase S53 domain-containing protein</fullName>
    </recommendedName>
</protein>
<keyword evidence="3 10" id="KW-0732">Signal</keyword>
<keyword evidence="5 9" id="KW-0720">Serine protease</keyword>
<organism evidence="12 13">
    <name type="scientific">Dictyostelium firmibasis</name>
    <dbReference type="NCBI Taxonomy" id="79012"/>
    <lineage>
        <taxon>Eukaryota</taxon>
        <taxon>Amoebozoa</taxon>
        <taxon>Evosea</taxon>
        <taxon>Eumycetozoa</taxon>
        <taxon>Dictyostelia</taxon>
        <taxon>Dictyosteliales</taxon>
        <taxon>Dictyosteliaceae</taxon>
        <taxon>Dictyostelium</taxon>
    </lineage>
</organism>
<feature type="active site" description="Charge relay system" evidence="9">
    <location>
        <position position="315"/>
    </location>
</feature>
<accession>A0AAN7TUI3</accession>
<dbReference type="SMART" id="SM00944">
    <property type="entry name" value="Pro-kuma_activ"/>
    <property type="match status" value="1"/>
</dbReference>
<evidence type="ECO:0000313" key="13">
    <source>
        <dbReference type="Proteomes" id="UP001344447"/>
    </source>
</evidence>
<evidence type="ECO:0000256" key="3">
    <source>
        <dbReference type="ARBA" id="ARBA00022729"/>
    </source>
</evidence>
<evidence type="ECO:0000256" key="8">
    <source>
        <dbReference type="ARBA" id="ARBA00023180"/>
    </source>
</evidence>
<feature type="binding site" evidence="9">
    <location>
        <position position="553"/>
    </location>
    <ligand>
        <name>Ca(2+)</name>
        <dbReference type="ChEBI" id="CHEBI:29108"/>
    </ligand>
</feature>
<evidence type="ECO:0000256" key="10">
    <source>
        <dbReference type="SAM" id="SignalP"/>
    </source>
</evidence>
<sequence length="593" mass="66777">MKIKINLIIIILFILLISNVNCKKIKNKKHLTPQRLRKFVEHSKPIALNKKVWKINEIENVFSAQIELTFGIKQRNLEELEDFVWRVSDPNDSMYGNYKTFQEVKQWVKPLDESIESVKNWLIGNGILEFKVTDSGDFIRTTVSIDKAETLLSVRYNKMVHRLTKQSFFRSLDPYTVPRELYDHIDFIGGVNHLPLLAPRPKEGSVIDSNDVGYEMDSLKRNKHIKSFNEKKLAARNGDPYLSPDLIRKEMNVTQISTNSTHLGNSQAIAQFLKEYFSPTDLRNFQIRFGLKQDQVENVVGPNQNLNPGIETALDIQYIMAMAPNVPTWVVSTGGLHEGQEPFLDWLVDLSSNPNLPLVHSISYGDDESSIGVSYTDRVDTEFKKYAAMGKTIVFSSGDFGVGCNDACDSFSPGWPASSRFVLAVGGVIKKKDGSIVGDEISGGGFSNYFSRPWYQVDECSSYIEWLNGSLSSFYNQSGRGYPDISSFSENVIILYKDRLMPIGGTSASAPIIAGLLSLINDQRLQNGQNPIGLFNPLLYKIARDHPNSFLDIDFGENNYKCCTNGFKSKNGWDPVTGLGLPNFDELVKHCLE</sequence>
<dbReference type="InterPro" id="IPR000209">
    <property type="entry name" value="Peptidase_S8/S53_dom"/>
</dbReference>
<dbReference type="Pfam" id="PF09286">
    <property type="entry name" value="Pro-kuma_activ"/>
    <property type="match status" value="1"/>
</dbReference>
<evidence type="ECO:0000256" key="4">
    <source>
        <dbReference type="ARBA" id="ARBA00022801"/>
    </source>
</evidence>
<feature type="binding site" evidence="9">
    <location>
        <position position="572"/>
    </location>
    <ligand>
        <name>Ca(2+)</name>
        <dbReference type="ChEBI" id="CHEBI:29108"/>
    </ligand>
</feature>
<dbReference type="GO" id="GO:0008240">
    <property type="term" value="F:tripeptidyl-peptidase activity"/>
    <property type="evidence" value="ECO:0007669"/>
    <property type="project" value="TreeGrafter"/>
</dbReference>
<dbReference type="GO" id="GO:0006508">
    <property type="term" value="P:proteolysis"/>
    <property type="evidence" value="ECO:0007669"/>
    <property type="project" value="UniProtKB-KW"/>
</dbReference>